<dbReference type="STRING" id="565033.GACE_0636"/>
<dbReference type="Gene3D" id="2.40.10.310">
    <property type="match status" value="1"/>
</dbReference>
<reference evidence="6 8" key="1">
    <citation type="journal article" date="2015" name="Appl. Environ. Microbiol.">
        <title>The Geoglobus acetivorans genome: Fe(III) reduction, acetate utilization, autotrophic growth, and degradation of aromatic compounds in a hyperthermophilic archaeon.</title>
        <authorList>
            <person name="Mardanov A.V."/>
            <person name="Slododkina G.B."/>
            <person name="Slobodkin A.I."/>
            <person name="Beletsky A.V."/>
            <person name="Gavrilov S.N."/>
            <person name="Kublanov I.V."/>
            <person name="Bonch-Osmolovskaya E.A."/>
            <person name="Skryabin K.G."/>
            <person name="Ravin N.V."/>
        </authorList>
    </citation>
    <scope>NUCLEOTIDE SEQUENCE [LARGE SCALE GENOMIC DNA]</scope>
    <source>
        <strain evidence="6 8">SBH6</strain>
    </source>
</reference>
<dbReference type="Proteomes" id="UP000030624">
    <property type="component" value="Chromosome"/>
</dbReference>
<dbReference type="GO" id="GO:0003735">
    <property type="term" value="F:structural constituent of ribosome"/>
    <property type="evidence" value="ECO:0007669"/>
    <property type="project" value="InterPro"/>
</dbReference>
<dbReference type="EMBL" id="CP087714">
    <property type="protein sequence ID" value="XAT63756.1"/>
    <property type="molecule type" value="Genomic_DNA"/>
</dbReference>
<dbReference type="RefSeq" id="WP_048091109.1">
    <property type="nucleotide sequence ID" value="NZ_CP009552.1"/>
</dbReference>
<dbReference type="PANTHER" id="PTHR10394">
    <property type="entry name" value="40S RIBOSOMAL PROTEIN S8"/>
    <property type="match status" value="1"/>
</dbReference>
<dbReference type="NCBIfam" id="TIGR00307">
    <property type="entry name" value="eS8"/>
    <property type="match status" value="1"/>
</dbReference>
<comment type="similarity">
    <text evidence="1 5">Belongs to the eukaryotic ribosomal protein eS8 family.</text>
</comment>
<dbReference type="GO" id="GO:0006412">
    <property type="term" value="P:translation"/>
    <property type="evidence" value="ECO:0007669"/>
    <property type="project" value="UniProtKB-UniRule"/>
</dbReference>
<evidence type="ECO:0000256" key="5">
    <source>
        <dbReference type="HAMAP-Rule" id="MF_00029"/>
    </source>
</evidence>
<comment type="subunit">
    <text evidence="5">Part of the 30S ribosomal subunit.</text>
</comment>
<evidence type="ECO:0000256" key="3">
    <source>
        <dbReference type="ARBA" id="ARBA00023274"/>
    </source>
</evidence>
<sequence length="126" mass="14632">MIFQGRSKRKYTGKLYKRFRKKRKYELGREYVEALIGERKIKKIRVRGGNCKIRIYKDRYANVYIPAEKKVVKAEIKRVLENKAHIHFARRNVLTKGAVIETSVGKAVITSRPGQDGVINAVLVEE</sequence>
<protein>
    <recommendedName>
        <fullName evidence="4 5">Small ribosomal subunit protein eS8</fullName>
    </recommendedName>
</protein>
<gene>
    <name evidence="5" type="primary">rps8e</name>
    <name evidence="6" type="ORF">GACE_0636</name>
    <name evidence="7" type="ORF">LPQ35_10950</name>
</gene>
<evidence type="ECO:0000313" key="9">
    <source>
        <dbReference type="Proteomes" id="UP001492541"/>
    </source>
</evidence>
<name>A0A0A7GCU9_GEOAI</name>
<evidence type="ECO:0000313" key="7">
    <source>
        <dbReference type="EMBL" id="XAT63756.1"/>
    </source>
</evidence>
<dbReference type="eggNOG" id="arCOG04154">
    <property type="taxonomic scope" value="Archaea"/>
</dbReference>
<dbReference type="KEGG" id="gac:GACE_0636"/>
<dbReference type="AlphaFoldDB" id="A0A0A7GCU9"/>
<dbReference type="GO" id="GO:1990904">
    <property type="term" value="C:ribonucleoprotein complex"/>
    <property type="evidence" value="ECO:0007669"/>
    <property type="project" value="UniProtKB-KW"/>
</dbReference>
<evidence type="ECO:0000256" key="4">
    <source>
        <dbReference type="ARBA" id="ARBA00035277"/>
    </source>
</evidence>
<proteinExistence type="inferred from homology"/>
<evidence type="ECO:0000256" key="1">
    <source>
        <dbReference type="ARBA" id="ARBA00005257"/>
    </source>
</evidence>
<organism evidence="6 8">
    <name type="scientific">Geoglobus acetivorans</name>
    <dbReference type="NCBI Taxonomy" id="565033"/>
    <lineage>
        <taxon>Archaea</taxon>
        <taxon>Methanobacteriati</taxon>
        <taxon>Methanobacteriota</taxon>
        <taxon>Archaeoglobi</taxon>
        <taxon>Archaeoglobales</taxon>
        <taxon>Archaeoglobaceae</taxon>
        <taxon>Geoglobus</taxon>
    </lineage>
</organism>
<dbReference type="InterPro" id="IPR001047">
    <property type="entry name" value="Ribosomal_eS8"/>
</dbReference>
<accession>A0A0A7GCU9</accession>
<dbReference type="EMBL" id="CP009552">
    <property type="protein sequence ID" value="AIY89688.1"/>
    <property type="molecule type" value="Genomic_DNA"/>
</dbReference>
<evidence type="ECO:0000313" key="8">
    <source>
        <dbReference type="Proteomes" id="UP000030624"/>
    </source>
</evidence>
<keyword evidence="9" id="KW-1185">Reference proteome</keyword>
<evidence type="ECO:0000313" key="6">
    <source>
        <dbReference type="EMBL" id="AIY89688.1"/>
    </source>
</evidence>
<dbReference type="GO" id="GO:0005840">
    <property type="term" value="C:ribosome"/>
    <property type="evidence" value="ECO:0007669"/>
    <property type="project" value="UniProtKB-KW"/>
</dbReference>
<keyword evidence="3 5" id="KW-0687">Ribonucleoprotein</keyword>
<dbReference type="GeneID" id="90450221"/>
<dbReference type="Pfam" id="PF01201">
    <property type="entry name" value="Ribosomal_S8e"/>
    <property type="match status" value="1"/>
</dbReference>
<keyword evidence="2 5" id="KW-0689">Ribosomal protein</keyword>
<dbReference type="InterPro" id="IPR020919">
    <property type="entry name" value="Ribosomal_protein_eS8_arc"/>
</dbReference>
<dbReference type="HAMAP" id="MF_00029">
    <property type="entry name" value="Ribosomal_eS8"/>
    <property type="match status" value="1"/>
</dbReference>
<dbReference type="HOGENOM" id="CLU_080597_2_1_2"/>
<dbReference type="CDD" id="cd11382">
    <property type="entry name" value="Ribosomal_S8e"/>
    <property type="match status" value="1"/>
</dbReference>
<evidence type="ECO:0000256" key="2">
    <source>
        <dbReference type="ARBA" id="ARBA00022980"/>
    </source>
</evidence>
<dbReference type="Proteomes" id="UP001492541">
    <property type="component" value="Chromosome"/>
</dbReference>
<reference evidence="7 9" key="2">
    <citation type="submission" date="2021-11" db="EMBL/GenBank/DDBJ databases">
        <title>Whole genome of Geoglobus acetivorans.</title>
        <authorList>
            <person name="Liu D."/>
        </authorList>
    </citation>
    <scope>NUCLEOTIDE SEQUENCE [LARGE SCALE GENOMIC DNA]</scope>
    <source>
        <strain evidence="7 9">SBH6</strain>
    </source>
</reference>
<dbReference type="InterPro" id="IPR022309">
    <property type="entry name" value="Ribosomal_Se8/biogenesis_NSA2"/>
</dbReference>